<protein>
    <recommendedName>
        <fullName evidence="1">Jacalin-type lectin domain-containing protein</fullName>
    </recommendedName>
</protein>
<evidence type="ECO:0000313" key="2">
    <source>
        <dbReference type="EMBL" id="KAJ7627293.1"/>
    </source>
</evidence>
<gene>
    <name evidence="2" type="ORF">FB45DRAFT_920966</name>
</gene>
<dbReference type="PANTHER" id="PTHR47293">
    <property type="entry name" value="JACALIN-RELATED LECTIN 3"/>
    <property type="match status" value="1"/>
</dbReference>
<dbReference type="Proteomes" id="UP001221142">
    <property type="component" value="Unassembled WGS sequence"/>
</dbReference>
<proteinExistence type="predicted"/>
<keyword evidence="3" id="KW-1185">Reference proteome</keyword>
<dbReference type="InterPro" id="IPR001229">
    <property type="entry name" value="Jacalin-like_lectin_dom"/>
</dbReference>
<name>A0AAD7FLT5_9AGAR</name>
<dbReference type="Pfam" id="PF01419">
    <property type="entry name" value="Jacalin"/>
    <property type="match status" value="1"/>
</dbReference>
<dbReference type="AlphaFoldDB" id="A0AAD7FLT5"/>
<organism evidence="2 3">
    <name type="scientific">Roridomyces roridus</name>
    <dbReference type="NCBI Taxonomy" id="1738132"/>
    <lineage>
        <taxon>Eukaryota</taxon>
        <taxon>Fungi</taxon>
        <taxon>Dikarya</taxon>
        <taxon>Basidiomycota</taxon>
        <taxon>Agaricomycotina</taxon>
        <taxon>Agaricomycetes</taxon>
        <taxon>Agaricomycetidae</taxon>
        <taxon>Agaricales</taxon>
        <taxon>Marasmiineae</taxon>
        <taxon>Mycenaceae</taxon>
        <taxon>Roridomyces</taxon>
    </lineage>
</organism>
<reference evidence="2" key="1">
    <citation type="submission" date="2023-03" db="EMBL/GenBank/DDBJ databases">
        <title>Massive genome expansion in bonnet fungi (Mycena s.s.) driven by repeated elements and novel gene families across ecological guilds.</title>
        <authorList>
            <consortium name="Lawrence Berkeley National Laboratory"/>
            <person name="Harder C.B."/>
            <person name="Miyauchi S."/>
            <person name="Viragh M."/>
            <person name="Kuo A."/>
            <person name="Thoen E."/>
            <person name="Andreopoulos B."/>
            <person name="Lu D."/>
            <person name="Skrede I."/>
            <person name="Drula E."/>
            <person name="Henrissat B."/>
            <person name="Morin E."/>
            <person name="Kohler A."/>
            <person name="Barry K."/>
            <person name="LaButti K."/>
            <person name="Morin E."/>
            <person name="Salamov A."/>
            <person name="Lipzen A."/>
            <person name="Mereny Z."/>
            <person name="Hegedus B."/>
            <person name="Baldrian P."/>
            <person name="Stursova M."/>
            <person name="Weitz H."/>
            <person name="Taylor A."/>
            <person name="Grigoriev I.V."/>
            <person name="Nagy L.G."/>
            <person name="Martin F."/>
            <person name="Kauserud H."/>
        </authorList>
    </citation>
    <scope>NUCLEOTIDE SEQUENCE</scope>
    <source>
        <strain evidence="2">9284</strain>
    </source>
</reference>
<dbReference type="PANTHER" id="PTHR47293:SF15">
    <property type="entry name" value="JACALIN-RELATED LECTIN 19"/>
    <property type="match status" value="1"/>
</dbReference>
<feature type="domain" description="Jacalin-type lectin" evidence="1">
    <location>
        <begin position="36"/>
        <end position="175"/>
    </location>
</feature>
<evidence type="ECO:0000313" key="3">
    <source>
        <dbReference type="Proteomes" id="UP001221142"/>
    </source>
</evidence>
<sequence>MEAAATQYNTAIVQSPTVGRILDAGRFNDIEQVISSGGQGGINVNNPIAKIIVLHGEVIDGIEVTYRKTDGGGTGVPVAHGTSTQTTDQNLQQTPVELKPTEQIIAVTGMHGLSQPDVQFGHRVVRIQFAIYDKATGEMRVTKVFGSRSSTPFVVTANGKFVSFGGYAINSLDSVAQAAKKGVEGGIYGLFFDDVDFETV</sequence>
<dbReference type="Gene3D" id="2.100.10.30">
    <property type="entry name" value="Jacalin-like lectin domain"/>
    <property type="match status" value="1"/>
</dbReference>
<dbReference type="InterPro" id="IPR036404">
    <property type="entry name" value="Jacalin-like_lectin_dom_sf"/>
</dbReference>
<accession>A0AAD7FLT5</accession>
<dbReference type="EMBL" id="JARKIF010000011">
    <property type="protein sequence ID" value="KAJ7627293.1"/>
    <property type="molecule type" value="Genomic_DNA"/>
</dbReference>
<dbReference type="SUPFAM" id="SSF51101">
    <property type="entry name" value="Mannose-binding lectins"/>
    <property type="match status" value="1"/>
</dbReference>
<comment type="caution">
    <text evidence="2">The sequence shown here is derived from an EMBL/GenBank/DDBJ whole genome shotgun (WGS) entry which is preliminary data.</text>
</comment>
<evidence type="ECO:0000259" key="1">
    <source>
        <dbReference type="Pfam" id="PF01419"/>
    </source>
</evidence>